<dbReference type="Proteomes" id="UP001162880">
    <property type="component" value="Unassembled WGS sequence"/>
</dbReference>
<keyword evidence="1" id="KW-0472">Membrane</keyword>
<name>A0ABT0B4Y7_9SPHN</name>
<gene>
    <name evidence="2" type="ORF">MTR64_15335</name>
</gene>
<sequence length="171" mass="17795">MNRERLTAIALSAVLASGCSSTPRTFTPQLTAAPDDSAAYEEALATCQQQSVVLGRGRTTDRIANGAGTATAGGMVAGGASYGAAAVAGAVAVVAVPVMGVVWGITRANRSKKERRIKEASGRCLMEQGYTVASWQRVKRPRHAEQAKIEEARLELPLNGESSIPSPATVQ</sequence>
<reference evidence="2" key="1">
    <citation type="submission" date="2022-03" db="EMBL/GenBank/DDBJ databases">
        <title>Identification of a novel bacterium isolated from mangrove sediments.</title>
        <authorList>
            <person name="Pan X."/>
        </authorList>
    </citation>
    <scope>NUCLEOTIDE SEQUENCE</scope>
    <source>
        <strain evidence="2">B2580</strain>
    </source>
</reference>
<dbReference type="RefSeq" id="WP_243995176.1">
    <property type="nucleotide sequence ID" value="NZ_JALHLE010000024.1"/>
</dbReference>
<dbReference type="EMBL" id="JALHLE010000024">
    <property type="protein sequence ID" value="MCJ2179943.1"/>
    <property type="molecule type" value="Genomic_DNA"/>
</dbReference>
<keyword evidence="1" id="KW-1133">Transmembrane helix</keyword>
<proteinExistence type="predicted"/>
<comment type="caution">
    <text evidence="2">The sequence shown here is derived from an EMBL/GenBank/DDBJ whole genome shotgun (WGS) entry which is preliminary data.</text>
</comment>
<evidence type="ECO:0008006" key="4">
    <source>
        <dbReference type="Google" id="ProtNLM"/>
    </source>
</evidence>
<dbReference type="PROSITE" id="PS51257">
    <property type="entry name" value="PROKAR_LIPOPROTEIN"/>
    <property type="match status" value="1"/>
</dbReference>
<evidence type="ECO:0000256" key="1">
    <source>
        <dbReference type="SAM" id="Phobius"/>
    </source>
</evidence>
<organism evidence="2 3">
    <name type="scientific">Novosphingobium album</name>
    <name type="common">ex Hu et al. 2023</name>
    <dbReference type="NCBI Taxonomy" id="2930093"/>
    <lineage>
        <taxon>Bacteria</taxon>
        <taxon>Pseudomonadati</taxon>
        <taxon>Pseudomonadota</taxon>
        <taxon>Alphaproteobacteria</taxon>
        <taxon>Sphingomonadales</taxon>
        <taxon>Sphingomonadaceae</taxon>
        <taxon>Novosphingobium</taxon>
    </lineage>
</organism>
<evidence type="ECO:0000313" key="2">
    <source>
        <dbReference type="EMBL" id="MCJ2179943.1"/>
    </source>
</evidence>
<keyword evidence="1" id="KW-0812">Transmembrane</keyword>
<accession>A0ABT0B4Y7</accession>
<evidence type="ECO:0000313" key="3">
    <source>
        <dbReference type="Proteomes" id="UP001162880"/>
    </source>
</evidence>
<keyword evidence="3" id="KW-1185">Reference proteome</keyword>
<protein>
    <recommendedName>
        <fullName evidence="4">Glycine zipper family protein</fullName>
    </recommendedName>
</protein>
<feature type="transmembrane region" description="Helical" evidence="1">
    <location>
        <begin position="82"/>
        <end position="106"/>
    </location>
</feature>